<dbReference type="EMBL" id="CAADJD010000014">
    <property type="protein sequence ID" value="VFS60559.1"/>
    <property type="molecule type" value="Genomic_DNA"/>
</dbReference>
<dbReference type="PANTHER" id="PTHR11252">
    <property type="entry name" value="POLYRIBONUCLEOTIDE NUCLEOTIDYLTRANSFERASE"/>
    <property type="match status" value="1"/>
</dbReference>
<dbReference type="GO" id="GO:0005829">
    <property type="term" value="C:cytosol"/>
    <property type="evidence" value="ECO:0007669"/>
    <property type="project" value="TreeGrafter"/>
</dbReference>
<dbReference type="Gene3D" id="3.30.230.70">
    <property type="entry name" value="GHMP Kinase, N-terminal domain"/>
    <property type="match status" value="1"/>
</dbReference>
<keyword evidence="3" id="KW-0808">Transferase</keyword>
<dbReference type="SUPFAM" id="SSF46915">
    <property type="entry name" value="Polynucleotide phosphorylase/guanosine pentaphosphate synthase (PNPase/GPSI), domain 3"/>
    <property type="match status" value="1"/>
</dbReference>
<feature type="domain" description="Polyribonucleotide nucleotidyltransferase RNA-binding" evidence="2">
    <location>
        <begin position="110"/>
        <end position="161"/>
    </location>
</feature>
<feature type="domain" description="Exoribonuclease phosphorolytic" evidence="1">
    <location>
        <begin position="15"/>
        <end position="78"/>
    </location>
</feature>
<dbReference type="GO" id="GO:0000175">
    <property type="term" value="F:3'-5'-RNA exonuclease activity"/>
    <property type="evidence" value="ECO:0007669"/>
    <property type="project" value="TreeGrafter"/>
</dbReference>
<organism evidence="3 4">
    <name type="scientific">Kluyvera cryocrescens</name>
    <name type="common">Kluyvera citrophila</name>
    <dbReference type="NCBI Taxonomy" id="580"/>
    <lineage>
        <taxon>Bacteria</taxon>
        <taxon>Pseudomonadati</taxon>
        <taxon>Pseudomonadota</taxon>
        <taxon>Gammaproteobacteria</taxon>
        <taxon>Enterobacterales</taxon>
        <taxon>Enterobacteriaceae</taxon>
        <taxon>Kluyvera</taxon>
    </lineage>
</organism>
<evidence type="ECO:0000259" key="2">
    <source>
        <dbReference type="Pfam" id="PF03726"/>
    </source>
</evidence>
<evidence type="ECO:0000259" key="1">
    <source>
        <dbReference type="Pfam" id="PF03725"/>
    </source>
</evidence>
<name>A0A485AVS6_KLUCR</name>
<dbReference type="Pfam" id="PF03726">
    <property type="entry name" value="PNPase"/>
    <property type="match status" value="1"/>
</dbReference>
<dbReference type="InterPro" id="IPR015848">
    <property type="entry name" value="PNPase_PH_RNA-bd_bac/org-type"/>
</dbReference>
<dbReference type="AlphaFoldDB" id="A0A485AVS6"/>
<dbReference type="EC" id="2.7.7.8" evidence="3"/>
<dbReference type="InterPro" id="IPR015847">
    <property type="entry name" value="ExoRNase_PH_dom2"/>
</dbReference>
<proteinExistence type="predicted"/>
<dbReference type="Pfam" id="PF03725">
    <property type="entry name" value="RNase_PH_C"/>
    <property type="match status" value="1"/>
</dbReference>
<protein>
    <submittedName>
        <fullName evidence="3">Polyribonucleotide nucleotidyltransferase</fullName>
        <ecNumber evidence="3">2.7.7.8</ecNumber>
    </submittedName>
</protein>
<accession>A0A485AVS6</accession>
<dbReference type="Proteomes" id="UP000401081">
    <property type="component" value="Unassembled WGS sequence"/>
</dbReference>
<gene>
    <name evidence="3" type="primary">pnp_3</name>
    <name evidence="3" type="ORF">NCTC12993_01698</name>
</gene>
<dbReference type="GO" id="GO:0006402">
    <property type="term" value="P:mRNA catabolic process"/>
    <property type="evidence" value="ECO:0007669"/>
    <property type="project" value="InterPro"/>
</dbReference>
<dbReference type="GO" id="GO:0003723">
    <property type="term" value="F:RNA binding"/>
    <property type="evidence" value="ECO:0007669"/>
    <property type="project" value="InterPro"/>
</dbReference>
<dbReference type="InterPro" id="IPR036456">
    <property type="entry name" value="PNPase_PH_RNA-bd_sf"/>
</dbReference>
<dbReference type="InterPro" id="IPR036345">
    <property type="entry name" value="ExoRNase_PH_dom2_sf"/>
</dbReference>
<dbReference type="SUPFAM" id="SSF55666">
    <property type="entry name" value="Ribonuclease PH domain 2-like"/>
    <property type="match status" value="1"/>
</dbReference>
<keyword evidence="4" id="KW-1185">Reference proteome</keyword>
<dbReference type="InterPro" id="IPR027408">
    <property type="entry name" value="PNPase/RNase_PH_dom_sf"/>
</dbReference>
<dbReference type="PANTHER" id="PTHR11252:SF0">
    <property type="entry name" value="POLYRIBONUCLEOTIDE NUCLEOTIDYLTRANSFERASE 1, MITOCHONDRIAL"/>
    <property type="match status" value="1"/>
</dbReference>
<dbReference type="Gene3D" id="1.10.10.400">
    <property type="entry name" value="Polyribonucleotide nucleotidyltransferase, RNA-binding domain"/>
    <property type="match status" value="1"/>
</dbReference>
<evidence type="ECO:0000313" key="4">
    <source>
        <dbReference type="Proteomes" id="UP000401081"/>
    </source>
</evidence>
<dbReference type="GO" id="GO:0004654">
    <property type="term" value="F:polyribonucleotide nucleotidyltransferase activity"/>
    <property type="evidence" value="ECO:0007669"/>
    <property type="project" value="UniProtKB-EC"/>
</dbReference>
<evidence type="ECO:0000313" key="3">
    <source>
        <dbReference type="EMBL" id="VFS60559.1"/>
    </source>
</evidence>
<keyword evidence="3" id="KW-0548">Nucleotidyltransferase</keyword>
<dbReference type="GO" id="GO:0006396">
    <property type="term" value="P:RNA processing"/>
    <property type="evidence" value="ECO:0007669"/>
    <property type="project" value="InterPro"/>
</dbReference>
<sequence length="162" mass="17787">MHPLRCLLSGIPFNGPIGAARVGYINDQYVLNPTQDELKESKLNLVVAGTEGAVLMVESEAELLSEDQMLGAVVFGHDQQQVVIKEINELVKEAGKPRWDWQPEAVNEALNARVAALAEARLSDAYRITDKQERYAQVDVIKSETIATLVAEDESLDANELG</sequence>
<dbReference type="InterPro" id="IPR012162">
    <property type="entry name" value="PNPase"/>
</dbReference>
<reference evidence="3 4" key="1">
    <citation type="submission" date="2019-03" db="EMBL/GenBank/DDBJ databases">
        <authorList>
            <consortium name="Pathogen Informatics"/>
        </authorList>
    </citation>
    <scope>NUCLEOTIDE SEQUENCE [LARGE SCALE GENOMIC DNA]</scope>
    <source>
        <strain evidence="3 4">NCTC12993</strain>
    </source>
</reference>